<evidence type="ECO:0000313" key="2">
    <source>
        <dbReference type="Proteomes" id="UP000178348"/>
    </source>
</evidence>
<dbReference type="EMBL" id="MHLB01000040">
    <property type="protein sequence ID" value="OGZ01367.1"/>
    <property type="molecule type" value="Genomic_DNA"/>
</dbReference>
<organism evidence="1 2">
    <name type="scientific">Candidatus Liptonbacteria bacterium RIFCSPLOWO2_01_FULL_53_13</name>
    <dbReference type="NCBI Taxonomy" id="1798651"/>
    <lineage>
        <taxon>Bacteria</taxon>
        <taxon>Candidatus Liptoniibacteriota</taxon>
    </lineage>
</organism>
<accession>A0A1G2CJE2</accession>
<evidence type="ECO:0000313" key="1">
    <source>
        <dbReference type="EMBL" id="OGZ01367.1"/>
    </source>
</evidence>
<sequence length="552" mass="64081">MTEERICQNCRATFTIEPDDFTFYEKISVPPPTWCPRCRLQRRLLFRNFKTLYKRPSDRSMKPIISVYSQRAPYKIYTHDEWWADDWDAKIYGRPFDFTRPFFEQFKELLLSVPRVAIMNTQSENCEYANFVLKSKNCYLVFGCVEDEDCAYGHIVWESKDSIDNLYLYKSELCYESIDCLGSYKLFYCQECENCTESIGLFDCRGCANCIGCVGLSQKSHYIFNEPVGREAYEAFLKEHPLTDAATIALILQKQAELRKKVPQRFFFGSKNSDVSGNHIYNARDVHASFDIKRGEHARYAYTGKDVVETYDASFCGARTERECEVLTSHGKDIYFSHMCTNCTDVYYSDACSNAHNIFGCAGLKGGEYCILNQEYPKEEYVALKEKIIAHMKRTGEWGEFFPASLSPFSYNESIVQEYMPLEKEEALAQGFRWTDDLPSTVGLETIAYADLPKDPQTFTDDLLKHILKCGTCGRNYRLIPSELSFYRRMQLPLPPHCFNCRHAARMRKRNVRELWPGTCAKCGTAFRTSYNEAQQKEFKIYCESCYQSEMG</sequence>
<gene>
    <name evidence="1" type="ORF">A2946_03530</name>
</gene>
<dbReference type="AlphaFoldDB" id="A0A1G2CJE2"/>
<protein>
    <submittedName>
        <fullName evidence="1">Uncharacterized protein</fullName>
    </submittedName>
</protein>
<name>A0A1G2CJE2_9BACT</name>
<reference evidence="1 2" key="1">
    <citation type="journal article" date="2016" name="Nat. Commun.">
        <title>Thousands of microbial genomes shed light on interconnected biogeochemical processes in an aquifer system.</title>
        <authorList>
            <person name="Anantharaman K."/>
            <person name="Brown C.T."/>
            <person name="Hug L.A."/>
            <person name="Sharon I."/>
            <person name="Castelle C.J."/>
            <person name="Probst A.J."/>
            <person name="Thomas B.C."/>
            <person name="Singh A."/>
            <person name="Wilkins M.J."/>
            <person name="Karaoz U."/>
            <person name="Brodie E.L."/>
            <person name="Williams K.H."/>
            <person name="Hubbard S.S."/>
            <person name="Banfield J.F."/>
        </authorList>
    </citation>
    <scope>NUCLEOTIDE SEQUENCE [LARGE SCALE GENOMIC DNA]</scope>
</reference>
<proteinExistence type="predicted"/>
<comment type="caution">
    <text evidence="1">The sequence shown here is derived from an EMBL/GenBank/DDBJ whole genome shotgun (WGS) entry which is preliminary data.</text>
</comment>
<dbReference type="SUPFAM" id="SSF51156">
    <property type="entry name" value="Insect cysteine-rich antifreeze protein"/>
    <property type="match status" value="1"/>
</dbReference>
<dbReference type="InterPro" id="IPR016133">
    <property type="entry name" value="Insect_cyst_antifreeze_prot"/>
</dbReference>
<dbReference type="Proteomes" id="UP000178348">
    <property type="component" value="Unassembled WGS sequence"/>
</dbReference>